<reference evidence="7 8" key="1">
    <citation type="submission" date="2024-10" db="EMBL/GenBank/DDBJ databases">
        <title>Updated reference genomes for cyclostephanoid diatoms.</title>
        <authorList>
            <person name="Roberts W.R."/>
            <person name="Alverson A.J."/>
        </authorList>
    </citation>
    <scope>NUCLEOTIDE SEQUENCE [LARGE SCALE GENOMIC DNA]</scope>
    <source>
        <strain evidence="7 8">AJA010-31</strain>
    </source>
</reference>
<dbReference type="PROSITE" id="PS50103">
    <property type="entry name" value="ZF_C3H1"/>
    <property type="match status" value="2"/>
</dbReference>
<organism evidence="7 8">
    <name type="scientific">Cyclotella atomus</name>
    <dbReference type="NCBI Taxonomy" id="382360"/>
    <lineage>
        <taxon>Eukaryota</taxon>
        <taxon>Sar</taxon>
        <taxon>Stramenopiles</taxon>
        <taxon>Ochrophyta</taxon>
        <taxon>Bacillariophyta</taxon>
        <taxon>Coscinodiscophyceae</taxon>
        <taxon>Thalassiosirophycidae</taxon>
        <taxon>Stephanodiscales</taxon>
        <taxon>Stephanodiscaceae</taxon>
        <taxon>Cyclotella</taxon>
    </lineage>
</organism>
<evidence type="ECO:0000256" key="4">
    <source>
        <dbReference type="ARBA" id="ARBA00022833"/>
    </source>
</evidence>
<dbReference type="GO" id="GO:0008270">
    <property type="term" value="F:zinc ion binding"/>
    <property type="evidence" value="ECO:0007669"/>
    <property type="project" value="UniProtKB-KW"/>
</dbReference>
<name>A0ABD3PNF2_9STRA</name>
<comment type="caution">
    <text evidence="7">The sequence shown here is derived from an EMBL/GenBank/DDBJ whole genome shotgun (WGS) entry which is preliminary data.</text>
</comment>
<gene>
    <name evidence="7" type="ORF">ACHAWO_009127</name>
</gene>
<feature type="zinc finger region" description="C3H1-type" evidence="5">
    <location>
        <begin position="54"/>
        <end position="90"/>
    </location>
</feature>
<keyword evidence="4 5" id="KW-0862">Zinc</keyword>
<evidence type="ECO:0000256" key="3">
    <source>
        <dbReference type="ARBA" id="ARBA00022771"/>
    </source>
</evidence>
<evidence type="ECO:0000256" key="5">
    <source>
        <dbReference type="PROSITE-ProRule" id="PRU00723"/>
    </source>
</evidence>
<dbReference type="Gene3D" id="4.10.1000.10">
    <property type="entry name" value="Zinc finger, CCCH-type"/>
    <property type="match status" value="1"/>
</dbReference>
<dbReference type="EMBL" id="JALLPJ020000519">
    <property type="protein sequence ID" value="KAL3789564.1"/>
    <property type="molecule type" value="Genomic_DNA"/>
</dbReference>
<evidence type="ECO:0000259" key="6">
    <source>
        <dbReference type="PROSITE" id="PS50103"/>
    </source>
</evidence>
<feature type="domain" description="C3H1-type" evidence="6">
    <location>
        <begin position="54"/>
        <end position="90"/>
    </location>
</feature>
<dbReference type="AlphaFoldDB" id="A0ABD3PNF2"/>
<accession>A0ABD3PNF2</accession>
<dbReference type="PANTHER" id="PTHR12547:SF18">
    <property type="entry name" value="PROTEIN TIS11"/>
    <property type="match status" value="1"/>
</dbReference>
<feature type="zinc finger region" description="C3H1-type" evidence="5">
    <location>
        <begin position="102"/>
        <end position="130"/>
    </location>
</feature>
<evidence type="ECO:0000313" key="7">
    <source>
        <dbReference type="EMBL" id="KAL3789564.1"/>
    </source>
</evidence>
<dbReference type="SUPFAM" id="SSF90229">
    <property type="entry name" value="CCCH zinc finger"/>
    <property type="match status" value="1"/>
</dbReference>
<dbReference type="Proteomes" id="UP001530400">
    <property type="component" value="Unassembled WGS sequence"/>
</dbReference>
<keyword evidence="2" id="KW-0677">Repeat</keyword>
<protein>
    <recommendedName>
        <fullName evidence="6">C3H1-type domain-containing protein</fullName>
    </recommendedName>
</protein>
<proteinExistence type="predicted"/>
<keyword evidence="8" id="KW-1185">Reference proteome</keyword>
<dbReference type="InterPro" id="IPR000571">
    <property type="entry name" value="Znf_CCCH"/>
</dbReference>
<evidence type="ECO:0000313" key="8">
    <source>
        <dbReference type="Proteomes" id="UP001530400"/>
    </source>
</evidence>
<dbReference type="PANTHER" id="PTHR12547">
    <property type="entry name" value="CCCH ZINC FINGER/TIS11-RELATED"/>
    <property type="match status" value="1"/>
</dbReference>
<keyword evidence="3 5" id="KW-0863">Zinc-finger</keyword>
<dbReference type="InterPro" id="IPR045877">
    <property type="entry name" value="ZFP36-like"/>
</dbReference>
<evidence type="ECO:0000256" key="2">
    <source>
        <dbReference type="ARBA" id="ARBA00022737"/>
    </source>
</evidence>
<feature type="domain" description="C3H1-type" evidence="6">
    <location>
        <begin position="102"/>
        <end position="130"/>
    </location>
</feature>
<sequence length="535" mass="60708">MYNKRIGFGQYCRGGRTNSSSPPFATSWATITGSNPTPTPYHQANDSRHTSKQNFKTEFCKHYLKWRDGGWVEEFKCPYGAKCNFAHGENELTGKVVDNLDTYLRLPCFDHVATGDCPMGSRCPSLHDPRVTGLNSSWLELCTKPRKASLFAIPDGLYHDRDVSRFQDNPIIDYHTWKSYPNKAGDDFSISYDLVCNLDVSVFGQQCFEHNGQIIDHVHKLAIVRAMEAEKTEAELNFIYSNKASVNGQPCLVLKTRYFRLQCLKAGTHIKIDDIVQNVSAKEYNTKGDFVVQAGEVVFESKGMPNCNRSIFFNAKFNRGGHVTKNEQDRAQLNRIAPTDTSHRLMQSKDGCKEGRKLVDGILKHRIAECLAFINCTNDYDSHIAALRNDFIRLQKSGERWLWPVHGNKHEIFSKINEERNATEYEPRFDDSSKYSLSSMWTNFAHEMHHESKGEGTKGRLDVFRSLSTKAKDNHEKLPHIKNSFTNNSAKNNSNSEKTWKELLLGDDDGAYKKAMHVSSKSGTVVKVRSSSDSS</sequence>
<evidence type="ECO:0000256" key="1">
    <source>
        <dbReference type="ARBA" id="ARBA00022723"/>
    </source>
</evidence>
<dbReference type="InterPro" id="IPR036855">
    <property type="entry name" value="Znf_CCCH_sf"/>
</dbReference>
<dbReference type="SMART" id="SM00356">
    <property type="entry name" value="ZnF_C3H1"/>
    <property type="match status" value="2"/>
</dbReference>
<keyword evidence="1 5" id="KW-0479">Metal-binding</keyword>